<reference evidence="4" key="1">
    <citation type="journal article" date="2016" name="Nat. Commun.">
        <title>The Gonium pectorale genome demonstrates co-option of cell cycle regulation during the evolution of multicellularity.</title>
        <authorList>
            <person name="Hanschen E.R."/>
            <person name="Marriage T.N."/>
            <person name="Ferris P.J."/>
            <person name="Hamaji T."/>
            <person name="Toyoda A."/>
            <person name="Fujiyama A."/>
            <person name="Neme R."/>
            <person name="Noguchi H."/>
            <person name="Minakuchi Y."/>
            <person name="Suzuki M."/>
            <person name="Kawai-Toyooka H."/>
            <person name="Smith D.R."/>
            <person name="Sparks H."/>
            <person name="Anderson J."/>
            <person name="Bakaric R."/>
            <person name="Luria V."/>
            <person name="Karger A."/>
            <person name="Kirschner M.W."/>
            <person name="Durand P.M."/>
            <person name="Michod R.E."/>
            <person name="Nozaki H."/>
            <person name="Olson B.J."/>
        </authorList>
    </citation>
    <scope>NUCLEOTIDE SEQUENCE [LARGE SCALE GENOMIC DNA]</scope>
    <source>
        <strain evidence="4">NIES-2863</strain>
    </source>
</reference>
<dbReference type="AlphaFoldDB" id="A0A150GSE0"/>
<dbReference type="EMBL" id="LSYV01000010">
    <property type="protein sequence ID" value="KXZ52694.1"/>
    <property type="molecule type" value="Genomic_DNA"/>
</dbReference>
<accession>A0A150GSE0</accession>
<dbReference type="Pfam" id="PF15938">
    <property type="entry name" value="DUF4750"/>
    <property type="match status" value="1"/>
</dbReference>
<sequence length="137" mass="15083">MEGIHGLLRLADQLRLSVEAGAERRADPSRRTAVDVLLAVLALLAAAVTVLGCIALGWWVLWRTTLHRIGMFRDMLGLNRVAKAEAKRRAEEEIRALRSQLSAQHGSWQRHPHGAEGEGEGEAQADGSGGQRRFKDE</sequence>
<dbReference type="Proteomes" id="UP000075714">
    <property type="component" value="Unassembled WGS sequence"/>
</dbReference>
<keyword evidence="2" id="KW-0812">Transmembrane</keyword>
<evidence type="ECO:0000256" key="2">
    <source>
        <dbReference type="SAM" id="Phobius"/>
    </source>
</evidence>
<name>A0A150GSE0_GONPE</name>
<evidence type="ECO:0000313" key="3">
    <source>
        <dbReference type="EMBL" id="KXZ52694.1"/>
    </source>
</evidence>
<evidence type="ECO:0000313" key="4">
    <source>
        <dbReference type="Proteomes" id="UP000075714"/>
    </source>
</evidence>
<protein>
    <submittedName>
        <fullName evidence="3">Uncharacterized protein</fullName>
    </submittedName>
</protein>
<feature type="transmembrane region" description="Helical" evidence="2">
    <location>
        <begin position="36"/>
        <end position="61"/>
    </location>
</feature>
<proteinExistence type="predicted"/>
<keyword evidence="4" id="KW-1185">Reference proteome</keyword>
<gene>
    <name evidence="3" type="ORF">GPECTOR_9g740</name>
</gene>
<dbReference type="InterPro" id="IPR031851">
    <property type="entry name" value="DUF4750"/>
</dbReference>
<evidence type="ECO:0000256" key="1">
    <source>
        <dbReference type="SAM" id="MobiDB-lite"/>
    </source>
</evidence>
<feature type="region of interest" description="Disordered" evidence="1">
    <location>
        <begin position="100"/>
        <end position="137"/>
    </location>
</feature>
<keyword evidence="2" id="KW-1133">Transmembrane helix</keyword>
<organism evidence="3 4">
    <name type="scientific">Gonium pectorale</name>
    <name type="common">Green alga</name>
    <dbReference type="NCBI Taxonomy" id="33097"/>
    <lineage>
        <taxon>Eukaryota</taxon>
        <taxon>Viridiplantae</taxon>
        <taxon>Chlorophyta</taxon>
        <taxon>core chlorophytes</taxon>
        <taxon>Chlorophyceae</taxon>
        <taxon>CS clade</taxon>
        <taxon>Chlamydomonadales</taxon>
        <taxon>Volvocaceae</taxon>
        <taxon>Gonium</taxon>
    </lineage>
</organism>
<comment type="caution">
    <text evidence="3">The sequence shown here is derived from an EMBL/GenBank/DDBJ whole genome shotgun (WGS) entry which is preliminary data.</text>
</comment>
<keyword evidence="2" id="KW-0472">Membrane</keyword>
<dbReference type="OrthoDB" id="541029at2759"/>